<comment type="caution">
    <text evidence="2">The sequence shown here is derived from an EMBL/GenBank/DDBJ whole genome shotgun (WGS) entry which is preliminary data.</text>
</comment>
<protein>
    <submittedName>
        <fullName evidence="2">Uncharacterized protein</fullName>
    </submittedName>
</protein>
<name>A0A356LBL3_9BURK</name>
<proteinExistence type="predicted"/>
<evidence type="ECO:0000313" key="3">
    <source>
        <dbReference type="Proteomes" id="UP000264036"/>
    </source>
</evidence>
<feature type="region of interest" description="Disordered" evidence="1">
    <location>
        <begin position="1"/>
        <end position="21"/>
    </location>
</feature>
<dbReference type="EMBL" id="DOEK01000003">
    <property type="protein sequence ID" value="HBP27905.1"/>
    <property type="molecule type" value="Genomic_DNA"/>
</dbReference>
<reference evidence="2 3" key="1">
    <citation type="journal article" date="2018" name="Nat. Biotechnol.">
        <title>A standardized bacterial taxonomy based on genome phylogeny substantially revises the tree of life.</title>
        <authorList>
            <person name="Parks D.H."/>
            <person name="Chuvochina M."/>
            <person name="Waite D.W."/>
            <person name="Rinke C."/>
            <person name="Skarshewski A."/>
            <person name="Chaumeil P.A."/>
            <person name="Hugenholtz P."/>
        </authorList>
    </citation>
    <scope>NUCLEOTIDE SEQUENCE [LARGE SCALE GENOMIC DNA]</scope>
    <source>
        <strain evidence="2">UBA10707</strain>
    </source>
</reference>
<evidence type="ECO:0000313" key="2">
    <source>
        <dbReference type="EMBL" id="HBP27905.1"/>
    </source>
</evidence>
<dbReference type="Proteomes" id="UP000264036">
    <property type="component" value="Unassembled WGS sequence"/>
</dbReference>
<evidence type="ECO:0000256" key="1">
    <source>
        <dbReference type="SAM" id="MobiDB-lite"/>
    </source>
</evidence>
<accession>A0A356LBL3</accession>
<gene>
    <name evidence="2" type="ORF">DD666_00635</name>
</gene>
<organism evidence="2 3">
    <name type="scientific">Advenella kashmirensis</name>
    <dbReference type="NCBI Taxonomy" id="310575"/>
    <lineage>
        <taxon>Bacteria</taxon>
        <taxon>Pseudomonadati</taxon>
        <taxon>Pseudomonadota</taxon>
        <taxon>Betaproteobacteria</taxon>
        <taxon>Burkholderiales</taxon>
        <taxon>Alcaligenaceae</taxon>
    </lineage>
</organism>
<dbReference type="AlphaFoldDB" id="A0A356LBL3"/>
<sequence length="105" mass="11831">MNAPFNPMRLPEAGPLTPDYKDSLAPDPFTAALNVALVLEGRQPVYGGKDASQWAEYFMTLLDDEQIYRALGALIRLDSHPTSMPEYADELAEKSVEREYQRELI</sequence>